<organism evidence="1 2">
    <name type="scientific">Massilia eburnea</name>
    <dbReference type="NCBI Taxonomy" id="1776165"/>
    <lineage>
        <taxon>Bacteria</taxon>
        <taxon>Pseudomonadati</taxon>
        <taxon>Pseudomonadota</taxon>
        <taxon>Betaproteobacteria</taxon>
        <taxon>Burkholderiales</taxon>
        <taxon>Oxalobacteraceae</taxon>
        <taxon>Telluria group</taxon>
        <taxon>Massilia</taxon>
    </lineage>
</organism>
<name>A0A6L6QQX1_9BURK</name>
<dbReference type="OrthoDB" id="7410729at2"/>
<dbReference type="Proteomes" id="UP000472320">
    <property type="component" value="Unassembled WGS sequence"/>
</dbReference>
<sequence length="162" mass="18727">MRRVIAGSMLLLATGAGLVWLALPYIWLPSGTSTIGLWRAAEAFHQCSRDVPHSDGGYWLPTATEIVELELELWPTLEQRDKLGQPVPPRFQQFRRQYIGFTRNGERLIYGNFSAWPEDEPWREWSLLERPVNVCDGGRYFWGIVYRPKSKQFEEPQFNGVG</sequence>
<gene>
    <name evidence="1" type="ORF">GM658_26990</name>
</gene>
<proteinExistence type="predicted"/>
<keyword evidence="2" id="KW-1185">Reference proteome</keyword>
<dbReference type="EMBL" id="WNKX01000038">
    <property type="protein sequence ID" value="MTW14267.1"/>
    <property type="molecule type" value="Genomic_DNA"/>
</dbReference>
<comment type="caution">
    <text evidence="1">The sequence shown here is derived from an EMBL/GenBank/DDBJ whole genome shotgun (WGS) entry which is preliminary data.</text>
</comment>
<dbReference type="RefSeq" id="WP_155457209.1">
    <property type="nucleotide sequence ID" value="NZ_WNKX01000038.1"/>
</dbReference>
<protein>
    <submittedName>
        <fullName evidence="1">Uncharacterized protein</fullName>
    </submittedName>
</protein>
<evidence type="ECO:0000313" key="1">
    <source>
        <dbReference type="EMBL" id="MTW14267.1"/>
    </source>
</evidence>
<reference evidence="1 2" key="1">
    <citation type="submission" date="2019-11" db="EMBL/GenBank/DDBJ databases">
        <title>Type strains purchased from KCTC, JCM and DSMZ.</title>
        <authorList>
            <person name="Lu H."/>
        </authorList>
    </citation>
    <scope>NUCLEOTIDE SEQUENCE [LARGE SCALE GENOMIC DNA]</scope>
    <source>
        <strain evidence="1 2">JCM 31587</strain>
    </source>
</reference>
<evidence type="ECO:0000313" key="2">
    <source>
        <dbReference type="Proteomes" id="UP000472320"/>
    </source>
</evidence>
<accession>A0A6L6QQX1</accession>
<dbReference type="AlphaFoldDB" id="A0A6L6QQX1"/>